<dbReference type="OrthoDB" id="9920016at2"/>
<dbReference type="AlphaFoldDB" id="A0A158HCX2"/>
<name>A0A158HCX2_9BURK</name>
<proteinExistence type="predicted"/>
<protein>
    <submittedName>
        <fullName evidence="2">Uncharacterized protein</fullName>
    </submittedName>
</protein>
<keyword evidence="3" id="KW-1185">Reference proteome</keyword>
<evidence type="ECO:0000313" key="3">
    <source>
        <dbReference type="Proteomes" id="UP000054977"/>
    </source>
</evidence>
<dbReference type="EMBL" id="FCNW02000015">
    <property type="protein sequence ID" value="SAL41801.1"/>
    <property type="molecule type" value="Genomic_DNA"/>
</dbReference>
<sequence>MRKSNHTGWLEPASICRGGMAQLTRIARYVGLALYMVDPVHGAAEAALVAEYSNGAAPPPECEPRESGQGMWT</sequence>
<dbReference type="RefSeq" id="WP_125474141.1">
    <property type="nucleotide sequence ID" value="NZ_FCNW02000015.1"/>
</dbReference>
<evidence type="ECO:0000256" key="1">
    <source>
        <dbReference type="SAM" id="MobiDB-lite"/>
    </source>
</evidence>
<dbReference type="Proteomes" id="UP000054977">
    <property type="component" value="Unassembled WGS sequence"/>
</dbReference>
<reference evidence="2" key="1">
    <citation type="submission" date="2016-01" db="EMBL/GenBank/DDBJ databases">
        <authorList>
            <person name="Peeters C."/>
        </authorList>
    </citation>
    <scope>NUCLEOTIDE SEQUENCE [LARGE SCALE GENOMIC DNA]</scope>
    <source>
        <strain evidence="2">LMG 22934</strain>
    </source>
</reference>
<organism evidence="2 3">
    <name type="scientific">Caballeronia humi</name>
    <dbReference type="NCBI Taxonomy" id="326474"/>
    <lineage>
        <taxon>Bacteria</taxon>
        <taxon>Pseudomonadati</taxon>
        <taxon>Pseudomonadota</taxon>
        <taxon>Betaproteobacteria</taxon>
        <taxon>Burkholderiales</taxon>
        <taxon>Burkholderiaceae</taxon>
        <taxon>Caballeronia</taxon>
    </lineage>
</organism>
<feature type="region of interest" description="Disordered" evidence="1">
    <location>
        <begin position="54"/>
        <end position="73"/>
    </location>
</feature>
<accession>A0A158HCX2</accession>
<comment type="caution">
    <text evidence="2">The sequence shown here is derived from an EMBL/GenBank/DDBJ whole genome shotgun (WGS) entry which is preliminary data.</text>
</comment>
<dbReference type="STRING" id="326474.AWB65_03174"/>
<evidence type="ECO:0000313" key="2">
    <source>
        <dbReference type="EMBL" id="SAL41801.1"/>
    </source>
</evidence>
<gene>
    <name evidence="2" type="ORF">AWB65_03174</name>
</gene>